<proteinExistence type="predicted"/>
<reference evidence="2 3" key="1">
    <citation type="journal article" date="2018" name="Nat. Ecol. Evol.">
        <title>Pezizomycetes genomes reveal the molecular basis of ectomycorrhizal truffle lifestyle.</title>
        <authorList>
            <person name="Murat C."/>
            <person name="Payen T."/>
            <person name="Noel B."/>
            <person name="Kuo A."/>
            <person name="Morin E."/>
            <person name="Chen J."/>
            <person name="Kohler A."/>
            <person name="Krizsan K."/>
            <person name="Balestrini R."/>
            <person name="Da Silva C."/>
            <person name="Montanini B."/>
            <person name="Hainaut M."/>
            <person name="Levati E."/>
            <person name="Barry K.W."/>
            <person name="Belfiori B."/>
            <person name="Cichocki N."/>
            <person name="Clum A."/>
            <person name="Dockter R.B."/>
            <person name="Fauchery L."/>
            <person name="Guy J."/>
            <person name="Iotti M."/>
            <person name="Le Tacon F."/>
            <person name="Lindquist E.A."/>
            <person name="Lipzen A."/>
            <person name="Malagnac F."/>
            <person name="Mello A."/>
            <person name="Molinier V."/>
            <person name="Miyauchi S."/>
            <person name="Poulain J."/>
            <person name="Riccioni C."/>
            <person name="Rubini A."/>
            <person name="Sitrit Y."/>
            <person name="Splivallo R."/>
            <person name="Traeger S."/>
            <person name="Wang M."/>
            <person name="Zifcakova L."/>
            <person name="Wipf D."/>
            <person name="Zambonelli A."/>
            <person name="Paolocci F."/>
            <person name="Nowrousian M."/>
            <person name="Ottonello S."/>
            <person name="Baldrian P."/>
            <person name="Spatafora J.W."/>
            <person name="Henrissat B."/>
            <person name="Nagy L.G."/>
            <person name="Aury J.M."/>
            <person name="Wincker P."/>
            <person name="Grigoriev I.V."/>
            <person name="Bonfante P."/>
            <person name="Martin F.M."/>
        </authorList>
    </citation>
    <scope>NUCLEOTIDE SEQUENCE [LARGE SCALE GENOMIC DNA]</scope>
    <source>
        <strain evidence="2 3">ATCC MYA-4762</strain>
    </source>
</reference>
<evidence type="ECO:0000313" key="2">
    <source>
        <dbReference type="EMBL" id="RPB20256.1"/>
    </source>
</evidence>
<dbReference type="Proteomes" id="UP000267821">
    <property type="component" value="Unassembled WGS sequence"/>
</dbReference>
<gene>
    <name evidence="2" type="ORF">L211DRAFT_532194</name>
</gene>
<keyword evidence="1" id="KW-0472">Membrane</keyword>
<keyword evidence="1" id="KW-0812">Transmembrane</keyword>
<dbReference type="InParanoid" id="A0A3N4LC39"/>
<organism evidence="2 3">
    <name type="scientific">Terfezia boudieri ATCC MYA-4762</name>
    <dbReference type="NCBI Taxonomy" id="1051890"/>
    <lineage>
        <taxon>Eukaryota</taxon>
        <taxon>Fungi</taxon>
        <taxon>Dikarya</taxon>
        <taxon>Ascomycota</taxon>
        <taxon>Pezizomycotina</taxon>
        <taxon>Pezizomycetes</taxon>
        <taxon>Pezizales</taxon>
        <taxon>Pezizaceae</taxon>
        <taxon>Terfezia</taxon>
    </lineage>
</organism>
<keyword evidence="3" id="KW-1185">Reference proteome</keyword>
<protein>
    <submittedName>
        <fullName evidence="2">Uncharacterized protein</fullName>
    </submittedName>
</protein>
<evidence type="ECO:0000313" key="3">
    <source>
        <dbReference type="Proteomes" id="UP000267821"/>
    </source>
</evidence>
<keyword evidence="1" id="KW-1133">Transmembrane helix</keyword>
<accession>A0A3N4LC39</accession>
<sequence>MATSSYQSLLLQLPSPSPLPSVVGISEFLYYPISKLDFGYNQYHAITEAFFGAVGILWKSATTMQLWILVIMALSLVYTMHNGRRFKRIGRRRLRRKTSFKVEELYEDNVLVEVADILRREPNTDVRSPLPDGLVRREKMVHAEEPAGEQEQSHWGRRVKTRMLLMARPPVGLLR</sequence>
<name>A0A3N4LC39_9PEZI</name>
<dbReference type="AlphaFoldDB" id="A0A3N4LC39"/>
<dbReference type="EMBL" id="ML121575">
    <property type="protein sequence ID" value="RPB20256.1"/>
    <property type="molecule type" value="Genomic_DNA"/>
</dbReference>
<feature type="transmembrane region" description="Helical" evidence="1">
    <location>
        <begin position="64"/>
        <end position="83"/>
    </location>
</feature>
<evidence type="ECO:0000256" key="1">
    <source>
        <dbReference type="SAM" id="Phobius"/>
    </source>
</evidence>